<protein>
    <submittedName>
        <fullName evidence="3">Xenoxin-1-like</fullName>
    </submittedName>
</protein>
<dbReference type="AlphaFoldDB" id="A0A8J1IV41"/>
<dbReference type="OrthoDB" id="10308876at2759"/>
<dbReference type="Xenbase" id="XB-GENE-29093087">
    <property type="gene designation" value="LOC116407719"/>
</dbReference>
<gene>
    <name evidence="3 4" type="primary">LOC116407719</name>
</gene>
<dbReference type="InterPro" id="IPR045860">
    <property type="entry name" value="Snake_toxin-like_sf"/>
</dbReference>
<evidence type="ECO:0000313" key="4">
    <source>
        <dbReference type="Xenbase" id="XB-GENE-29093087"/>
    </source>
</evidence>
<evidence type="ECO:0000313" key="3">
    <source>
        <dbReference type="RefSeq" id="XP_031749467.1"/>
    </source>
</evidence>
<dbReference type="SUPFAM" id="SSF57302">
    <property type="entry name" value="Snake toxin-like"/>
    <property type="match status" value="1"/>
</dbReference>
<feature type="signal peptide" evidence="1">
    <location>
        <begin position="1"/>
        <end position="17"/>
    </location>
</feature>
<evidence type="ECO:0000256" key="1">
    <source>
        <dbReference type="SAM" id="SignalP"/>
    </source>
</evidence>
<proteinExistence type="predicted"/>
<dbReference type="Proteomes" id="UP000008143">
    <property type="component" value="Chromosome 9"/>
</dbReference>
<dbReference type="RefSeq" id="XP_031749467.1">
    <property type="nucleotide sequence ID" value="XM_031893607.1"/>
</dbReference>
<reference evidence="3" key="1">
    <citation type="submission" date="2025-08" db="UniProtKB">
        <authorList>
            <consortium name="RefSeq"/>
        </authorList>
    </citation>
    <scope>IDENTIFICATION</scope>
    <source>
        <strain evidence="3">Nigerian</strain>
        <tissue evidence="3">Liver and blood</tissue>
    </source>
</reference>
<dbReference type="AGR" id="Xenbase:XB-GENE-29093087"/>
<keyword evidence="2" id="KW-1185">Reference proteome</keyword>
<dbReference type="Gene3D" id="2.10.60.10">
    <property type="entry name" value="CD59"/>
    <property type="match status" value="1"/>
</dbReference>
<dbReference type="GeneID" id="116407719"/>
<name>A0A8J1IV41_XENTR</name>
<feature type="chain" id="PRO_5035151834" evidence="1">
    <location>
        <begin position="18"/>
        <end position="82"/>
    </location>
</feature>
<organism evidence="2 3">
    <name type="scientific">Xenopus tropicalis</name>
    <name type="common">Western clawed frog</name>
    <name type="synonym">Silurana tropicalis</name>
    <dbReference type="NCBI Taxonomy" id="8364"/>
    <lineage>
        <taxon>Eukaryota</taxon>
        <taxon>Metazoa</taxon>
        <taxon>Chordata</taxon>
        <taxon>Craniata</taxon>
        <taxon>Vertebrata</taxon>
        <taxon>Euteleostomi</taxon>
        <taxon>Amphibia</taxon>
        <taxon>Batrachia</taxon>
        <taxon>Anura</taxon>
        <taxon>Pipoidea</taxon>
        <taxon>Pipidae</taxon>
        <taxon>Xenopodinae</taxon>
        <taxon>Xenopus</taxon>
        <taxon>Silurana</taxon>
    </lineage>
</organism>
<keyword evidence="1" id="KW-0732">Signal</keyword>
<sequence length="82" mass="9400">MRYAIIFLLLFVTLGNALRCMVQTDIKSKPEECGRDEVNCLTYKMKTKVKKFCASNFDCKRFSAMALPAEKVTCCNKDMCNQ</sequence>
<dbReference type="KEGG" id="xtr:116407719"/>
<evidence type="ECO:0000313" key="2">
    <source>
        <dbReference type="Proteomes" id="UP000008143"/>
    </source>
</evidence>
<accession>A0A8J1IV41</accession>